<feature type="domain" description="IF rod" evidence="14">
    <location>
        <begin position="1"/>
        <end position="300"/>
    </location>
</feature>
<dbReference type="PROSITE" id="PS00226">
    <property type="entry name" value="IF_ROD_1"/>
    <property type="match status" value="1"/>
</dbReference>
<evidence type="ECO:0000259" key="14">
    <source>
        <dbReference type="PROSITE" id="PS51842"/>
    </source>
</evidence>
<proteinExistence type="inferred from homology"/>
<dbReference type="GO" id="GO:0005737">
    <property type="term" value="C:cytoplasm"/>
    <property type="evidence" value="ECO:0007669"/>
    <property type="project" value="UniProtKB-SubCell"/>
</dbReference>
<reference evidence="15" key="1">
    <citation type="submission" date="2023-09" db="UniProtKB">
        <authorList>
            <consortium name="Ensembl"/>
        </authorList>
    </citation>
    <scope>IDENTIFICATION</scope>
</reference>
<dbReference type="GO" id="GO:0045095">
    <property type="term" value="C:keratin filament"/>
    <property type="evidence" value="ECO:0007669"/>
    <property type="project" value="TreeGrafter"/>
</dbReference>
<dbReference type="PRINTS" id="PR01248">
    <property type="entry name" value="TYPE1KERATIN"/>
</dbReference>
<evidence type="ECO:0000256" key="11">
    <source>
        <dbReference type="ARBA" id="ARBA00042490"/>
    </source>
</evidence>
<evidence type="ECO:0000313" key="15">
    <source>
        <dbReference type="Ensembl" id="ENSCCNP00000021444.1"/>
    </source>
</evidence>
<dbReference type="PANTHER" id="PTHR23239">
    <property type="entry name" value="INTERMEDIATE FILAMENT"/>
    <property type="match status" value="1"/>
</dbReference>
<dbReference type="FunFam" id="1.20.5.170:FF:000002">
    <property type="entry name" value="Type I keratin KA11"/>
    <property type="match status" value="1"/>
</dbReference>
<dbReference type="SUPFAM" id="SSF64593">
    <property type="entry name" value="Intermediate filament protein, coiled coil region"/>
    <property type="match status" value="1"/>
</dbReference>
<evidence type="ECO:0000256" key="4">
    <source>
        <dbReference type="ARBA" id="ARBA00022744"/>
    </source>
</evidence>
<name>A0A8C0ZVB5_CASCN</name>
<evidence type="ECO:0000256" key="6">
    <source>
        <dbReference type="ARBA" id="ARBA00023054"/>
    </source>
</evidence>
<evidence type="ECO:0000256" key="9">
    <source>
        <dbReference type="ARBA" id="ARBA00040326"/>
    </source>
</evidence>
<accession>A0A8C0ZVB5</accession>
<dbReference type="GO" id="GO:0045109">
    <property type="term" value="P:intermediate filament organization"/>
    <property type="evidence" value="ECO:0007669"/>
    <property type="project" value="TreeGrafter"/>
</dbReference>
<dbReference type="Ensembl" id="ENSCCNT00000027584.1">
    <property type="protein sequence ID" value="ENSCCNP00000021444.1"/>
    <property type="gene ID" value="ENSCCNG00000021165.1"/>
</dbReference>
<dbReference type="SMART" id="SM01391">
    <property type="entry name" value="Filament"/>
    <property type="match status" value="1"/>
</dbReference>
<evidence type="ECO:0000256" key="2">
    <source>
        <dbReference type="ARBA" id="ARBA00004496"/>
    </source>
</evidence>
<evidence type="ECO:0000256" key="1">
    <source>
        <dbReference type="ARBA" id="ARBA00004123"/>
    </source>
</evidence>
<dbReference type="PROSITE" id="PS51842">
    <property type="entry name" value="IF_ROD_2"/>
    <property type="match status" value="1"/>
</dbReference>
<keyword evidence="7" id="KW-0539">Nucleus</keyword>
<keyword evidence="3" id="KW-0963">Cytoplasm</keyword>
<dbReference type="Gene3D" id="1.20.5.1160">
    <property type="entry name" value="Vasodilator-stimulated phosphoprotein"/>
    <property type="match status" value="1"/>
</dbReference>
<evidence type="ECO:0000256" key="8">
    <source>
        <dbReference type="ARBA" id="ARBA00037229"/>
    </source>
</evidence>
<dbReference type="InterPro" id="IPR002957">
    <property type="entry name" value="Keratin_I"/>
</dbReference>
<dbReference type="Gene3D" id="1.20.5.500">
    <property type="entry name" value="Single helix bin"/>
    <property type="match status" value="1"/>
</dbReference>
<evidence type="ECO:0000256" key="3">
    <source>
        <dbReference type="ARBA" id="ARBA00022490"/>
    </source>
</evidence>
<comment type="similarity">
    <text evidence="12">Belongs to the intermediate filament family.</text>
</comment>
<gene>
    <name evidence="15" type="primary">LOC109683003</name>
</gene>
<evidence type="ECO:0000256" key="5">
    <source>
        <dbReference type="ARBA" id="ARBA00022754"/>
    </source>
</evidence>
<comment type="function">
    <text evidence="8">The nonhelical tail domain is involved in promoting KRT5-KRT14 filaments to self-organize into large bundles and enhances the mechanical properties involved in resilience of keratin intermediate filaments in vitro.</text>
</comment>
<dbReference type="Pfam" id="PF00038">
    <property type="entry name" value="Filament"/>
    <property type="match status" value="1"/>
</dbReference>
<protein>
    <recommendedName>
        <fullName evidence="9">Keratin, type I cytoskeletal 14</fullName>
    </recommendedName>
    <alternativeName>
        <fullName evidence="10">Cytokeratin-14</fullName>
    </alternativeName>
    <alternativeName>
        <fullName evidence="11">Keratin-14</fullName>
    </alternativeName>
</protein>
<keyword evidence="5 12" id="KW-0403">Intermediate filament</keyword>
<evidence type="ECO:0000256" key="7">
    <source>
        <dbReference type="ARBA" id="ARBA00023242"/>
    </source>
</evidence>
<dbReference type="GO" id="GO:0005634">
    <property type="term" value="C:nucleus"/>
    <property type="evidence" value="ECO:0007669"/>
    <property type="project" value="UniProtKB-SubCell"/>
</dbReference>
<keyword evidence="4" id="KW-0416">Keratin</keyword>
<dbReference type="FunFam" id="1.20.5.1160:FF:000002">
    <property type="entry name" value="Type I keratin 10"/>
    <property type="match status" value="1"/>
</dbReference>
<dbReference type="AlphaFoldDB" id="A0A8C0ZVB5"/>
<evidence type="ECO:0000256" key="13">
    <source>
        <dbReference type="SAM" id="Coils"/>
    </source>
</evidence>
<dbReference type="GO" id="GO:0005198">
    <property type="term" value="F:structural molecule activity"/>
    <property type="evidence" value="ECO:0007669"/>
    <property type="project" value="InterPro"/>
</dbReference>
<organism evidence="15">
    <name type="scientific">Castor canadensis</name>
    <name type="common">American beaver</name>
    <dbReference type="NCBI Taxonomy" id="51338"/>
    <lineage>
        <taxon>Eukaryota</taxon>
        <taxon>Metazoa</taxon>
        <taxon>Chordata</taxon>
        <taxon>Craniata</taxon>
        <taxon>Vertebrata</taxon>
        <taxon>Euteleostomi</taxon>
        <taxon>Mammalia</taxon>
        <taxon>Eutheria</taxon>
        <taxon>Euarchontoglires</taxon>
        <taxon>Glires</taxon>
        <taxon>Rodentia</taxon>
        <taxon>Castorimorpha</taxon>
        <taxon>Castoridae</taxon>
        <taxon>Castor</taxon>
    </lineage>
</organism>
<dbReference type="InterPro" id="IPR018039">
    <property type="entry name" value="IF_conserved"/>
</dbReference>
<dbReference type="SUPFAM" id="SSF46579">
    <property type="entry name" value="Prefoldin"/>
    <property type="match status" value="1"/>
</dbReference>
<sequence length="326" mass="37864">MGSWWAVRALEEANTDLEVKIRDWYQRQQPAEIKDYSPYFRTIEELKSKILTATVDNANVVLQIDNARLAADDFRTKYETELNLRMSVEADINGLRRVLDELTLARADLEMQIESLKEELAYLKKNHEEEMSSLRGQVGGDVNVEMDAAPGVDLSRILNEMRDQYEKMAEKNRKDAEDWFFSKTEELNREVATNSELVQSGKSEISELRRSVQNLEIELQSQLSMKASLENSLEETKGRYCMQLAQIQEMIGSVEEQLAQLRCEMEQQNQEYKILLDVKTRLEQEIATYRRLLEGEDAHRQVRTKVVDVHDGKVVSTHEQVLRTKN</sequence>
<dbReference type="GO" id="GO:0030855">
    <property type="term" value="P:epithelial cell differentiation"/>
    <property type="evidence" value="ECO:0007669"/>
    <property type="project" value="TreeGrafter"/>
</dbReference>
<evidence type="ECO:0000256" key="12">
    <source>
        <dbReference type="RuleBase" id="RU000685"/>
    </source>
</evidence>
<evidence type="ECO:0000256" key="10">
    <source>
        <dbReference type="ARBA" id="ARBA00041705"/>
    </source>
</evidence>
<dbReference type="FunFam" id="1.20.5.500:FF:000001">
    <property type="entry name" value="Type II keratin 23"/>
    <property type="match status" value="1"/>
</dbReference>
<comment type="subcellular location">
    <subcellularLocation>
        <location evidence="2">Cytoplasm</location>
    </subcellularLocation>
    <subcellularLocation>
        <location evidence="1">Nucleus</location>
    </subcellularLocation>
</comment>
<dbReference type="Gene3D" id="1.20.5.170">
    <property type="match status" value="1"/>
</dbReference>
<dbReference type="InterPro" id="IPR039008">
    <property type="entry name" value="IF_rod_dom"/>
</dbReference>
<feature type="coiled-coil region" evidence="13">
    <location>
        <begin position="92"/>
        <end position="285"/>
    </location>
</feature>
<keyword evidence="6 13" id="KW-0175">Coiled coil</keyword>
<dbReference type="PANTHER" id="PTHR23239:SF368">
    <property type="entry name" value="KERATIN, TYPE I CYTOSKELETAL 14"/>
    <property type="match status" value="1"/>
</dbReference>